<evidence type="ECO:0000313" key="11">
    <source>
        <dbReference type="Proteomes" id="UP000243579"/>
    </source>
</evidence>
<dbReference type="PANTHER" id="PTHR35923">
    <property type="entry name" value="MAJOR EXTRACELLULAR ENDOGLUCANASE"/>
    <property type="match status" value="1"/>
</dbReference>
<feature type="transmembrane region" description="Helical" evidence="8">
    <location>
        <begin position="1199"/>
        <end position="1219"/>
    </location>
</feature>
<feature type="domain" description="Glycoside hydrolase family 5" evidence="9">
    <location>
        <begin position="1293"/>
        <end position="1630"/>
    </location>
</feature>
<keyword evidence="8" id="KW-0472">Membrane</keyword>
<keyword evidence="11" id="KW-1185">Reference proteome</keyword>
<evidence type="ECO:0000256" key="2">
    <source>
        <dbReference type="ARBA" id="ARBA00022801"/>
    </source>
</evidence>
<feature type="domain" description="Glycoside hydrolase family 5" evidence="9">
    <location>
        <begin position="184"/>
        <end position="486"/>
    </location>
</feature>
<evidence type="ECO:0000259" key="9">
    <source>
        <dbReference type="Pfam" id="PF00150"/>
    </source>
</evidence>
<keyword evidence="4" id="KW-0119">Carbohydrate metabolism</keyword>
<dbReference type="Gene3D" id="3.20.20.80">
    <property type="entry name" value="Glycosidases"/>
    <property type="match status" value="5"/>
</dbReference>
<dbReference type="EMBL" id="JNBR01000480">
    <property type="protein sequence ID" value="OQR92098.1"/>
    <property type="molecule type" value="Genomic_DNA"/>
</dbReference>
<evidence type="ECO:0000256" key="8">
    <source>
        <dbReference type="SAM" id="Phobius"/>
    </source>
</evidence>
<reference evidence="10 11" key="1">
    <citation type="journal article" date="2014" name="Genome Biol. Evol.">
        <title>The secreted proteins of Achlya hypogyna and Thraustotheca clavata identify the ancestral oomycete secretome and reveal gene acquisitions by horizontal gene transfer.</title>
        <authorList>
            <person name="Misner I."/>
            <person name="Blouin N."/>
            <person name="Leonard G."/>
            <person name="Richards T.A."/>
            <person name="Lane C.E."/>
        </authorList>
    </citation>
    <scope>NUCLEOTIDE SEQUENCE [LARGE SCALE GENOMIC DNA]</scope>
    <source>
        <strain evidence="10 11">ATCC 48635</strain>
    </source>
</reference>
<feature type="transmembrane region" description="Helical" evidence="8">
    <location>
        <begin position="504"/>
        <end position="526"/>
    </location>
</feature>
<keyword evidence="2" id="KW-0378">Hydrolase</keyword>
<organism evidence="10 11">
    <name type="scientific">Achlya hypogyna</name>
    <name type="common">Oomycete</name>
    <name type="synonym">Protoachlya hypogyna</name>
    <dbReference type="NCBI Taxonomy" id="1202772"/>
    <lineage>
        <taxon>Eukaryota</taxon>
        <taxon>Sar</taxon>
        <taxon>Stramenopiles</taxon>
        <taxon>Oomycota</taxon>
        <taxon>Saprolegniomycetes</taxon>
        <taxon>Saprolegniales</taxon>
        <taxon>Achlyaceae</taxon>
        <taxon>Achlya</taxon>
    </lineage>
</organism>
<evidence type="ECO:0000313" key="10">
    <source>
        <dbReference type="EMBL" id="OQR92098.1"/>
    </source>
</evidence>
<dbReference type="GO" id="GO:0030245">
    <property type="term" value="P:cellulose catabolic process"/>
    <property type="evidence" value="ECO:0007669"/>
    <property type="project" value="UniProtKB-KW"/>
</dbReference>
<keyword evidence="5" id="KW-0326">Glycosidase</keyword>
<dbReference type="OrthoDB" id="45882at2759"/>
<evidence type="ECO:0000256" key="1">
    <source>
        <dbReference type="ARBA" id="ARBA00005641"/>
    </source>
</evidence>
<evidence type="ECO:0000256" key="4">
    <source>
        <dbReference type="ARBA" id="ARBA00023277"/>
    </source>
</evidence>
<evidence type="ECO:0000256" key="3">
    <source>
        <dbReference type="ARBA" id="ARBA00023001"/>
    </source>
</evidence>
<dbReference type="InterPro" id="IPR017853">
    <property type="entry name" value="GH"/>
</dbReference>
<feature type="compositionally biased region" description="Polar residues" evidence="7">
    <location>
        <begin position="21"/>
        <end position="30"/>
    </location>
</feature>
<feature type="region of interest" description="Disordered" evidence="7">
    <location>
        <begin position="554"/>
        <end position="577"/>
    </location>
</feature>
<comment type="similarity">
    <text evidence="1">Belongs to the glycosyl hydrolase 5 (cellulase A) family.</text>
</comment>
<keyword evidence="8" id="KW-1133">Transmembrane helix</keyword>
<dbReference type="Proteomes" id="UP000243579">
    <property type="component" value="Unassembled WGS sequence"/>
</dbReference>
<dbReference type="SUPFAM" id="SSF51445">
    <property type="entry name" value="(Trans)glycosidases"/>
    <property type="match status" value="4"/>
</dbReference>
<evidence type="ECO:0000256" key="6">
    <source>
        <dbReference type="ARBA" id="ARBA00023326"/>
    </source>
</evidence>
<accession>A0A1V9Z248</accession>
<feature type="domain" description="Glycoside hydrolase family 5" evidence="9">
    <location>
        <begin position="1851"/>
        <end position="2185"/>
    </location>
</feature>
<dbReference type="Pfam" id="PF00150">
    <property type="entry name" value="Cellulase"/>
    <property type="match status" value="4"/>
</dbReference>
<feature type="transmembrane region" description="Helical" evidence="8">
    <location>
        <begin position="82"/>
        <end position="101"/>
    </location>
</feature>
<sequence>MAHQHAHLDLEEPSSPHDDGSTYSRGESFSYSQGHRESSFMVPSAARASIATRSIVAAPVESTGSSPKKQARYNGRLRRWPGVLLLACIVGGAIAAIAYGATTSSQNATARVTEVQKRLAKERAIADGLSSSSGSSADEVSEDGQINNPQVYPPAGCQLPDYQSKKGRIYAVAKNGTEIPVQIKGVNWFGMETGMQSPFGLWDNDHNGTTVYAVAKFLSDNKFNSVRIPLCVENILKNKALEASVINRVSNRALDLTSYISLLQTIVEALAYRQISVMISMHTLDIKNAAGSLWYGKGFSEKDFLDAIDKLTKALCSDKYWNVLGIDVKNEPWEGSWGTGKKDDFKVGAELIGKQILKGCPNWLVFVEGINAQNTITLDGEEYGYYDWFGGGLQKAGDYPIELPKEHKLVYAPHYYNPAVFPQYYLFGGGKVGPGNAIVGYVELPDDKLQGRVEKTMHQMFGYLNEKQDSAVLLGEFAGLYSLDQHPKKTTQRCTDYTVKTIRWPGILLLLVIIGGTVAAIVYFSTASHQSAATRMYETQKRLADLRRIKDGLSSGSGSGVEVPDHEDEDGIINNPKVYPPTGCQLPDYQSKKGRIYAVAKNGTEVALQIKGVNWFGMETGDGVPFGLWENDNNGTTVTPTARDRGSFSYSERGSLAADVPIRPSLVSRDIPAIPENEKLVRRNYSGRRRVWPGVLLLLFIIGGSIAAIAYMSTSMGQSAQDRVYEVQKALAKNHSIQDGLTSGSGSGFDIVDHVDDDGMVNNPKVYPPTGCQLPDYQSKNGRIVAVAKNGTEIPIQIKGVNWFGMETGMQAPFGLWDNDQNGTTVYEIARFLATNKYNSVRIPLCVDNILKNKPLEASIVNRVTNRALDLSSYLGLLQSVSKSLAYRQVSVMLSMHTLDITNSQGSLWYSAQTSVDDFLKSIDMLTAALCSDTYWNVLGIDVKNEPSDGTWGTGLQNDFKLGAELIGARILKGCPKWMVFVEGVNSQHSISIDGQVFKYSDWFGGGLQKAGDYPISLPTAHKLVYAPHYYNPAVFPQYYLFGGGTVVGGNAIANYVELSDDTLRNRVAKTMHHMFGYLNDKHDSAVVLGEFAGLYTKDAHPLKTTQRCTKYTVETMLQENYAGGYMWSLNPESAYQYNPADKPGTYTEGLLQDDWRQVNVPFLEAMKALDVMPDLKMMPSTTDASAPTPVYRGRRVRWPGVLLLVVLTAGAAVAMVHFGNKMFNNTQSEMLKRKEQGEKEVVAALGNESGSTSGEETKAVYLTESCQLPDYQSKKGRIYAVAKNGTEVAIQIKGVNWFGMETGVQIPLGLWDNARNGTTLNNIARFLQENKFNSVRLPLCVDSILANKSNDGSLINRASNSMVDLSSYLSVLQSIVKGLASRQISVMISIHTLNTDQDGKENALWYNAKLPFSNFLKAIDMLTTTLCSDNYWNVLGIDVKNEPWQATWGTNGTDDFQSAAETIGSRVLQGCPQWLVFVEGVNSQHSITLDGKDFNYYDWFGGGLQNAGDYPISLPSAHKLVYAPHYYTPAVSPQAYLYGGGTVQNDRTIVDYVELSDGALQNRVTKTMHHMFGYLNDKQDAAVLLGEFGGLYSLDAHPKKTTQRCTDYTMQTLLNESYAGGYVWSLNPESNYEFNPADKIVGTTEGLMNADWRTENAPFLNAMRALDAMKDLQPMPCFLLTRSSDAYGRISDQMEERSSSFSYSQRAPSSMNGEAFTRGSILDRDIQAAPVDEAAIKPKAFKGRIRRWPGVLLLVLIVGGSIAAIVVLAMYFHNSASTRRSDVQKRLAKERAIADGVTDGSGSSFISDDGQVNNPEVYPPAGCQLPNYQSKKGRIYAVAKNGTEVPVQIKGVNWFGMETGMQAPFGLWDNDHNGTTVYAIAKFLADNKFNSVRMPLCVSSILDNKPLEASIINRVSNRALDLTSYVALLQSTIQSLAYRQVSVMISMHTLDIMNKGGSLWYGSTVSVDQFLESIDVLTKALCSDKYWNVLGIDVKNEPWEGTWGTGLKNDFRLGAELIGKRVLKGCPNWLVFVEGVNAQNTITLDGEEYGYYDWFGGGLQKAGDFPVRLSTENKLVYAPHYYTPAVFPQYYLFGGGKVGAGNAIMGYVELPDDKLQGRVEKTMHQMFGYLNDKQDSAVVLGEFAGLYTKDSHPLKTTQRCTDFTIKTMLKENYAGGYMWSLNPESAYQYNPADTPGNYVEGLLQDDWRSANLPFLKAMKAMDTMPDLKMMPCFAT</sequence>
<keyword evidence="8" id="KW-0812">Transmembrane</keyword>
<keyword evidence="3" id="KW-0136">Cellulose degradation</keyword>
<feature type="region of interest" description="Disordered" evidence="7">
    <location>
        <begin position="1"/>
        <end position="30"/>
    </location>
</feature>
<protein>
    <submittedName>
        <fullName evidence="10">Cell 5A endo-1,4-betaglucanase</fullName>
    </submittedName>
</protein>
<feature type="transmembrane region" description="Helical" evidence="8">
    <location>
        <begin position="1752"/>
        <end position="1773"/>
    </location>
</feature>
<evidence type="ECO:0000256" key="5">
    <source>
        <dbReference type="ARBA" id="ARBA00023295"/>
    </source>
</evidence>
<keyword evidence="6" id="KW-0624">Polysaccharide degradation</keyword>
<feature type="compositionally biased region" description="Low complexity" evidence="7">
    <location>
        <begin position="126"/>
        <end position="138"/>
    </location>
</feature>
<dbReference type="InterPro" id="IPR001547">
    <property type="entry name" value="Glyco_hydro_5"/>
</dbReference>
<dbReference type="STRING" id="1202772.A0A1V9Z248"/>
<name>A0A1V9Z248_ACHHY</name>
<gene>
    <name evidence="10" type="ORF">ACHHYP_04046</name>
</gene>
<feature type="compositionally biased region" description="Basic and acidic residues" evidence="7">
    <location>
        <begin position="1"/>
        <end position="20"/>
    </location>
</feature>
<feature type="region of interest" description="Disordered" evidence="7">
    <location>
        <begin position="126"/>
        <end position="152"/>
    </location>
</feature>
<proteinExistence type="inferred from homology"/>
<feature type="transmembrane region" description="Helical" evidence="8">
    <location>
        <begin position="691"/>
        <end position="712"/>
    </location>
</feature>
<evidence type="ECO:0000256" key="7">
    <source>
        <dbReference type="SAM" id="MobiDB-lite"/>
    </source>
</evidence>
<dbReference type="PANTHER" id="PTHR35923:SF2">
    <property type="entry name" value="ENDOGLUCANASE"/>
    <property type="match status" value="1"/>
</dbReference>
<dbReference type="GO" id="GO:0004553">
    <property type="term" value="F:hydrolase activity, hydrolyzing O-glycosyl compounds"/>
    <property type="evidence" value="ECO:0007669"/>
    <property type="project" value="InterPro"/>
</dbReference>
<feature type="domain" description="Glycoside hydrolase family 5" evidence="9">
    <location>
        <begin position="799"/>
        <end position="1133"/>
    </location>
</feature>
<comment type="caution">
    <text evidence="10">The sequence shown here is derived from an EMBL/GenBank/DDBJ whole genome shotgun (WGS) entry which is preliminary data.</text>
</comment>